<dbReference type="CDD" id="cd06558">
    <property type="entry name" value="crotonase-like"/>
    <property type="match status" value="1"/>
</dbReference>
<dbReference type="FunFam" id="1.10.12.10:FF:000001">
    <property type="entry name" value="Probable enoyl-CoA hydratase, mitochondrial"/>
    <property type="match status" value="1"/>
</dbReference>
<organism evidence="4 5">
    <name type="scientific">Rhizobium leguminosarum bv. viciae</name>
    <dbReference type="NCBI Taxonomy" id="387"/>
    <lineage>
        <taxon>Bacteria</taxon>
        <taxon>Pseudomonadati</taxon>
        <taxon>Pseudomonadota</taxon>
        <taxon>Alphaproteobacteria</taxon>
        <taxon>Hyphomicrobiales</taxon>
        <taxon>Rhizobiaceae</taxon>
        <taxon>Rhizobium/Agrobacterium group</taxon>
        <taxon>Rhizobium</taxon>
    </lineage>
</organism>
<comment type="similarity">
    <text evidence="1 3">Belongs to the enoyl-CoA hydratase/isomerase family.</text>
</comment>
<accession>A0A8I2GUP2</accession>
<dbReference type="PROSITE" id="PS00166">
    <property type="entry name" value="ENOYL_COA_HYDRATASE"/>
    <property type="match status" value="1"/>
</dbReference>
<dbReference type="Gene3D" id="1.10.12.10">
    <property type="entry name" value="Lyase 2-enoyl-coa Hydratase, Chain A, domain 2"/>
    <property type="match status" value="1"/>
</dbReference>
<dbReference type="InterPro" id="IPR018376">
    <property type="entry name" value="Enoyl-CoA_hyd/isom_CS"/>
</dbReference>
<dbReference type="RefSeq" id="WP_113541635.1">
    <property type="nucleotide sequence ID" value="NZ_WIEC01000010.1"/>
</dbReference>
<evidence type="ECO:0000256" key="1">
    <source>
        <dbReference type="ARBA" id="ARBA00005254"/>
    </source>
</evidence>
<evidence type="ECO:0000256" key="3">
    <source>
        <dbReference type="RuleBase" id="RU003707"/>
    </source>
</evidence>
<dbReference type="InterPro" id="IPR014748">
    <property type="entry name" value="Enoyl-CoA_hydra_C"/>
</dbReference>
<reference evidence="4" key="1">
    <citation type="submission" date="2019-10" db="EMBL/GenBank/DDBJ databases">
        <title>Rhizobium leguminosarum symbiovar viciae collection.</title>
        <authorList>
            <person name="Boivin S."/>
            <person name="Lepetit M."/>
        </authorList>
    </citation>
    <scope>NUCLEOTIDE SEQUENCE</scope>
    <source>
        <strain evidence="4">L143</strain>
    </source>
</reference>
<dbReference type="SUPFAM" id="SSF52096">
    <property type="entry name" value="ClpP/crotonase"/>
    <property type="match status" value="1"/>
</dbReference>
<dbReference type="AlphaFoldDB" id="A0A8I2GUP2"/>
<dbReference type="GO" id="GO:0016836">
    <property type="term" value="F:hydro-lyase activity"/>
    <property type="evidence" value="ECO:0007669"/>
    <property type="project" value="UniProtKB-ARBA"/>
</dbReference>
<gene>
    <name evidence="4" type="ORF">GFL91_25670</name>
</gene>
<dbReference type="FunFam" id="3.90.226.10:FF:000009">
    <property type="entry name" value="Carnitinyl-CoA dehydratase"/>
    <property type="match status" value="1"/>
</dbReference>
<dbReference type="PANTHER" id="PTHR11941">
    <property type="entry name" value="ENOYL-COA HYDRATASE-RELATED"/>
    <property type="match status" value="1"/>
</dbReference>
<dbReference type="Pfam" id="PF00378">
    <property type="entry name" value="ECH_1"/>
    <property type="match status" value="1"/>
</dbReference>
<dbReference type="Gene3D" id="3.90.226.10">
    <property type="entry name" value="2-enoyl-CoA Hydratase, Chain A, domain 1"/>
    <property type="match status" value="1"/>
</dbReference>
<keyword evidence="2" id="KW-0456">Lyase</keyword>
<evidence type="ECO:0000313" key="4">
    <source>
        <dbReference type="EMBL" id="NKM48296.1"/>
    </source>
</evidence>
<proteinExistence type="inferred from homology"/>
<comment type="caution">
    <text evidence="4">The sequence shown here is derived from an EMBL/GenBank/DDBJ whole genome shotgun (WGS) entry which is preliminary data.</text>
</comment>
<dbReference type="InterPro" id="IPR029045">
    <property type="entry name" value="ClpP/crotonase-like_dom_sf"/>
</dbReference>
<evidence type="ECO:0000256" key="2">
    <source>
        <dbReference type="ARBA" id="ARBA00023239"/>
    </source>
</evidence>
<protein>
    <submittedName>
        <fullName evidence="4">2,3-dehydroadipyl-CoA hydratase</fullName>
    </submittedName>
</protein>
<name>A0A8I2GUP2_RHILV</name>
<dbReference type="EMBL" id="WIEZ01000015">
    <property type="protein sequence ID" value="NKM48296.1"/>
    <property type="molecule type" value="Genomic_DNA"/>
</dbReference>
<dbReference type="InterPro" id="IPR001753">
    <property type="entry name" value="Enoyl-CoA_hydra/iso"/>
</dbReference>
<dbReference type="GO" id="GO:0006635">
    <property type="term" value="P:fatty acid beta-oxidation"/>
    <property type="evidence" value="ECO:0007669"/>
    <property type="project" value="TreeGrafter"/>
</dbReference>
<dbReference type="Proteomes" id="UP000662259">
    <property type="component" value="Unassembled WGS sequence"/>
</dbReference>
<dbReference type="PANTHER" id="PTHR11941:SF54">
    <property type="entry name" value="ENOYL-COA HYDRATASE, MITOCHONDRIAL"/>
    <property type="match status" value="1"/>
</dbReference>
<evidence type="ECO:0000313" key="5">
    <source>
        <dbReference type="Proteomes" id="UP000662259"/>
    </source>
</evidence>
<sequence length="262" mass="28196">MDENLSDKLRVEFPEQHVALIQINRPDKKNALHSSMVIELGRILVELEGNNEVRCVVLTGTDQYFSAGADIKEMVRFGPVNVANNPKRMQAWKVIESFKKPLIAAVNGMAFGGGCELAMLCDFIIGGADAKFGQPEILLGGIPGDGGTQRLPRKLGPNVATFMLMTGEPIDAYRAKELGMIVEICEPSAAIGRALEIASKIAQRAPAAVQAVKACVAVAIAATVENGLTFEREAISKLALTEDSREGMLAFSEKRAPVFKGR</sequence>